<proteinExistence type="predicted"/>
<reference evidence="2" key="2">
    <citation type="submission" date="2017-06" db="EMBL/GenBank/DDBJ databases">
        <title>WGS assembly of Brachypodium distachyon.</title>
        <authorList>
            <consortium name="The International Brachypodium Initiative"/>
            <person name="Lucas S."/>
            <person name="Harmon-Smith M."/>
            <person name="Lail K."/>
            <person name="Tice H."/>
            <person name="Grimwood J."/>
            <person name="Bruce D."/>
            <person name="Barry K."/>
            <person name="Shu S."/>
            <person name="Lindquist E."/>
            <person name="Wang M."/>
            <person name="Pitluck S."/>
            <person name="Vogel J.P."/>
            <person name="Garvin D.F."/>
            <person name="Mockler T.C."/>
            <person name="Schmutz J."/>
            <person name="Rokhsar D."/>
            <person name="Bevan M.W."/>
        </authorList>
    </citation>
    <scope>NUCLEOTIDE SEQUENCE</scope>
    <source>
        <strain evidence="2">Bd21</strain>
    </source>
</reference>
<accession>A0A2K2CHI5</accession>
<sequence>MVAPAASSRLARLRTGTGCLLPTVTTAPWLCTKAATITGQGEVNPRPRRRHGRRPTASFRSSGRRQEGGRVGRGQSRVAGLRPCVTWAAG</sequence>
<evidence type="ECO:0000256" key="1">
    <source>
        <dbReference type="SAM" id="MobiDB-lite"/>
    </source>
</evidence>
<evidence type="ECO:0000313" key="4">
    <source>
        <dbReference type="Proteomes" id="UP000008810"/>
    </source>
</evidence>
<organism evidence="2">
    <name type="scientific">Brachypodium distachyon</name>
    <name type="common">Purple false brome</name>
    <name type="synonym">Trachynia distachya</name>
    <dbReference type="NCBI Taxonomy" id="15368"/>
    <lineage>
        <taxon>Eukaryota</taxon>
        <taxon>Viridiplantae</taxon>
        <taxon>Streptophyta</taxon>
        <taxon>Embryophyta</taxon>
        <taxon>Tracheophyta</taxon>
        <taxon>Spermatophyta</taxon>
        <taxon>Magnoliopsida</taxon>
        <taxon>Liliopsida</taxon>
        <taxon>Poales</taxon>
        <taxon>Poaceae</taxon>
        <taxon>BOP clade</taxon>
        <taxon>Pooideae</taxon>
        <taxon>Stipodae</taxon>
        <taxon>Brachypodieae</taxon>
        <taxon>Brachypodium</taxon>
    </lineage>
</organism>
<feature type="region of interest" description="Disordered" evidence="1">
    <location>
        <begin position="38"/>
        <end position="77"/>
    </location>
</feature>
<dbReference type="InParanoid" id="A0A2K2CHI5"/>
<evidence type="ECO:0000313" key="2">
    <source>
        <dbReference type="EMBL" id="PNT61493.1"/>
    </source>
</evidence>
<evidence type="ECO:0000313" key="3">
    <source>
        <dbReference type="EnsemblPlants" id="PNT61493"/>
    </source>
</evidence>
<dbReference type="EMBL" id="CM000884">
    <property type="protein sequence ID" value="PNT61493.1"/>
    <property type="molecule type" value="Genomic_DNA"/>
</dbReference>
<protein>
    <submittedName>
        <fullName evidence="2 3">Uncharacterized protein</fullName>
    </submittedName>
</protein>
<reference evidence="2 3" key="1">
    <citation type="journal article" date="2010" name="Nature">
        <title>Genome sequencing and analysis of the model grass Brachypodium distachyon.</title>
        <authorList>
            <consortium name="International Brachypodium Initiative"/>
        </authorList>
    </citation>
    <scope>NUCLEOTIDE SEQUENCE [LARGE SCALE GENOMIC DNA]</scope>
    <source>
        <strain evidence="2 3">Bd21</strain>
    </source>
</reference>
<keyword evidence="4" id="KW-1185">Reference proteome</keyword>
<dbReference type="Proteomes" id="UP000008810">
    <property type="component" value="Chromosome 5"/>
</dbReference>
<dbReference type="AlphaFoldDB" id="A0A2K2CHI5"/>
<gene>
    <name evidence="2" type="ORF">BRADI_5g15845v3</name>
</gene>
<dbReference type="Gramene" id="PNT61493">
    <property type="protein sequence ID" value="PNT61493"/>
    <property type="gene ID" value="BRADI_5g15845v3"/>
</dbReference>
<dbReference type="EnsemblPlants" id="PNT61493">
    <property type="protein sequence ID" value="PNT61493"/>
    <property type="gene ID" value="BRADI_5g15845v3"/>
</dbReference>
<name>A0A2K2CHI5_BRADI</name>
<reference evidence="3" key="3">
    <citation type="submission" date="2018-08" db="UniProtKB">
        <authorList>
            <consortium name="EnsemblPlants"/>
        </authorList>
    </citation>
    <scope>IDENTIFICATION</scope>
    <source>
        <strain evidence="3">cv. Bd21</strain>
    </source>
</reference>